<reference evidence="5" key="1">
    <citation type="submission" date="2019-01" db="EMBL/GenBank/DDBJ databases">
        <title>Gri0909 isolated from a small marine red alga.</title>
        <authorList>
            <person name="Kim J."/>
            <person name="Jeong S.E."/>
            <person name="Jeon C.O."/>
        </authorList>
    </citation>
    <scope>NUCLEOTIDE SEQUENCE [LARGE SCALE GENOMIC DNA]</scope>
    <source>
        <strain evidence="5">Gri0909</strain>
    </source>
</reference>
<dbReference type="FunFam" id="3.30.70.270:FF:000001">
    <property type="entry name" value="Diguanylate cyclase domain protein"/>
    <property type="match status" value="1"/>
</dbReference>
<dbReference type="SUPFAM" id="SSF55073">
    <property type="entry name" value="Nucleotide cyclase"/>
    <property type="match status" value="1"/>
</dbReference>
<sequence length="319" mass="35096">MDADKTILPMNLTGLFPAALSAVLEALPIPVFCKTEDGRYLDCNDLFLTFIDRSREEIIGHTVYELFDEDKAKVYDTADQELWQSGGIQEYEAHVKSKDGQTATVVFHKTISRIGTTSERIMTGVILDITELRRAEEKLLAAARTDDLTGLHNRKALYERLDAVCQRARRQSIPFGVLALDLDGFKAANDTFGHQTGDHVLKIVAGRLRKLVRETDYVARTGGDEFTIILEGVDSHENRRAIAEKIVAGVAEPIALPCGNETTVGVSIGVSAWTADGKDCRHLLKAADMALYAAKENGKGRVWHATEDHLESEPDGATS</sequence>
<dbReference type="RefSeq" id="WP_127767820.1">
    <property type="nucleotide sequence ID" value="NZ_SADE01000004.1"/>
</dbReference>
<protein>
    <submittedName>
        <fullName evidence="4">Sensor domain-containing diguanylate cyclase</fullName>
    </submittedName>
</protein>
<organism evidence="4 5">
    <name type="scientific">Hwanghaeella grinnelliae</name>
    <dbReference type="NCBI Taxonomy" id="2500179"/>
    <lineage>
        <taxon>Bacteria</taxon>
        <taxon>Pseudomonadati</taxon>
        <taxon>Pseudomonadota</taxon>
        <taxon>Alphaproteobacteria</taxon>
        <taxon>Rhodospirillales</taxon>
        <taxon>Rhodospirillaceae</taxon>
        <taxon>Hwanghaeella</taxon>
    </lineage>
</organism>
<feature type="domain" description="PAS" evidence="1">
    <location>
        <begin position="16"/>
        <end position="86"/>
    </location>
</feature>
<feature type="domain" description="GGDEF" evidence="3">
    <location>
        <begin position="173"/>
        <end position="307"/>
    </location>
</feature>
<dbReference type="NCBIfam" id="TIGR00254">
    <property type="entry name" value="GGDEF"/>
    <property type="match status" value="1"/>
</dbReference>
<dbReference type="GO" id="GO:0003824">
    <property type="term" value="F:catalytic activity"/>
    <property type="evidence" value="ECO:0007669"/>
    <property type="project" value="UniProtKB-ARBA"/>
</dbReference>
<evidence type="ECO:0000259" key="3">
    <source>
        <dbReference type="PROSITE" id="PS50887"/>
    </source>
</evidence>
<dbReference type="OrthoDB" id="7333362at2"/>
<dbReference type="Gene3D" id="3.30.70.270">
    <property type="match status" value="1"/>
</dbReference>
<dbReference type="PANTHER" id="PTHR44757:SF2">
    <property type="entry name" value="BIOFILM ARCHITECTURE MAINTENANCE PROTEIN MBAA"/>
    <property type="match status" value="1"/>
</dbReference>
<dbReference type="InterPro" id="IPR035965">
    <property type="entry name" value="PAS-like_dom_sf"/>
</dbReference>
<dbReference type="SMART" id="SM00267">
    <property type="entry name" value="GGDEF"/>
    <property type="match status" value="1"/>
</dbReference>
<dbReference type="InterPro" id="IPR000160">
    <property type="entry name" value="GGDEF_dom"/>
</dbReference>
<dbReference type="CDD" id="cd01949">
    <property type="entry name" value="GGDEF"/>
    <property type="match status" value="1"/>
</dbReference>
<proteinExistence type="predicted"/>
<dbReference type="CDD" id="cd00130">
    <property type="entry name" value="PAS"/>
    <property type="match status" value="1"/>
</dbReference>
<dbReference type="PROSITE" id="PS50887">
    <property type="entry name" value="GGDEF"/>
    <property type="match status" value="1"/>
</dbReference>
<dbReference type="Pfam" id="PF00990">
    <property type="entry name" value="GGDEF"/>
    <property type="match status" value="1"/>
</dbReference>
<name>A0A3S2Z4S0_9PROT</name>
<evidence type="ECO:0000313" key="4">
    <source>
        <dbReference type="EMBL" id="RVU33790.1"/>
    </source>
</evidence>
<dbReference type="InterPro" id="IPR000700">
    <property type="entry name" value="PAS-assoc_C"/>
</dbReference>
<evidence type="ECO:0000259" key="1">
    <source>
        <dbReference type="PROSITE" id="PS50112"/>
    </source>
</evidence>
<dbReference type="Proteomes" id="UP000287447">
    <property type="component" value="Unassembled WGS sequence"/>
</dbReference>
<dbReference type="InterPro" id="IPR000014">
    <property type="entry name" value="PAS"/>
</dbReference>
<dbReference type="InterPro" id="IPR013656">
    <property type="entry name" value="PAS_4"/>
</dbReference>
<gene>
    <name evidence="4" type="ORF">EOI86_21860</name>
</gene>
<dbReference type="SMART" id="SM00091">
    <property type="entry name" value="PAS"/>
    <property type="match status" value="1"/>
</dbReference>
<dbReference type="InterPro" id="IPR043128">
    <property type="entry name" value="Rev_trsase/Diguanyl_cyclase"/>
</dbReference>
<feature type="domain" description="PAC" evidence="2">
    <location>
        <begin position="89"/>
        <end position="141"/>
    </location>
</feature>
<dbReference type="PANTHER" id="PTHR44757">
    <property type="entry name" value="DIGUANYLATE CYCLASE DGCP"/>
    <property type="match status" value="1"/>
</dbReference>
<evidence type="ECO:0000259" key="2">
    <source>
        <dbReference type="PROSITE" id="PS50113"/>
    </source>
</evidence>
<dbReference type="EMBL" id="SADE01000004">
    <property type="protein sequence ID" value="RVU33790.1"/>
    <property type="molecule type" value="Genomic_DNA"/>
</dbReference>
<comment type="caution">
    <text evidence="4">The sequence shown here is derived from an EMBL/GenBank/DDBJ whole genome shotgun (WGS) entry which is preliminary data.</text>
</comment>
<dbReference type="InterPro" id="IPR052155">
    <property type="entry name" value="Biofilm_reg_signaling"/>
</dbReference>
<dbReference type="SUPFAM" id="SSF55785">
    <property type="entry name" value="PYP-like sensor domain (PAS domain)"/>
    <property type="match status" value="1"/>
</dbReference>
<dbReference type="Gene3D" id="3.30.450.20">
    <property type="entry name" value="PAS domain"/>
    <property type="match status" value="1"/>
</dbReference>
<accession>A0A3S2Z4S0</accession>
<keyword evidence="5" id="KW-1185">Reference proteome</keyword>
<dbReference type="PROSITE" id="PS50112">
    <property type="entry name" value="PAS"/>
    <property type="match status" value="1"/>
</dbReference>
<dbReference type="PROSITE" id="PS50113">
    <property type="entry name" value="PAC"/>
    <property type="match status" value="1"/>
</dbReference>
<dbReference type="AlphaFoldDB" id="A0A3S2Z4S0"/>
<evidence type="ECO:0000313" key="5">
    <source>
        <dbReference type="Proteomes" id="UP000287447"/>
    </source>
</evidence>
<dbReference type="Pfam" id="PF08448">
    <property type="entry name" value="PAS_4"/>
    <property type="match status" value="1"/>
</dbReference>
<dbReference type="NCBIfam" id="TIGR00229">
    <property type="entry name" value="sensory_box"/>
    <property type="match status" value="1"/>
</dbReference>
<dbReference type="InterPro" id="IPR029787">
    <property type="entry name" value="Nucleotide_cyclase"/>
</dbReference>